<accession>A0AB39XXS4</accession>
<dbReference type="AlphaFoldDB" id="A0AB39XXS4"/>
<dbReference type="RefSeq" id="WP_369776802.1">
    <property type="nucleotide sequence ID" value="NZ_CP165727.1"/>
</dbReference>
<protein>
    <submittedName>
        <fullName evidence="1">Uncharacterized protein</fullName>
    </submittedName>
</protein>
<proteinExistence type="predicted"/>
<organism evidence="1">
    <name type="scientific">Streptomyces sp. R33</name>
    <dbReference type="NCBI Taxonomy" id="3238629"/>
    <lineage>
        <taxon>Bacteria</taxon>
        <taxon>Bacillati</taxon>
        <taxon>Actinomycetota</taxon>
        <taxon>Actinomycetes</taxon>
        <taxon>Kitasatosporales</taxon>
        <taxon>Streptomycetaceae</taxon>
        <taxon>Streptomyces</taxon>
    </lineage>
</organism>
<dbReference type="EMBL" id="CP165727">
    <property type="protein sequence ID" value="XDV62079.1"/>
    <property type="molecule type" value="Genomic_DNA"/>
</dbReference>
<sequence>MTDSENSLKAAEIVTERWKEFLGFGGDVIDPAMVRAACCGPAILGTKDDP</sequence>
<evidence type="ECO:0000313" key="1">
    <source>
        <dbReference type="EMBL" id="XDV62079.1"/>
    </source>
</evidence>
<name>A0AB39XXS4_9ACTN</name>
<gene>
    <name evidence="1" type="ORF">AB5J51_03590</name>
</gene>
<reference evidence="1" key="1">
    <citation type="submission" date="2024-08" db="EMBL/GenBank/DDBJ databases">
        <authorList>
            <person name="Yu S.T."/>
        </authorList>
    </citation>
    <scope>NUCLEOTIDE SEQUENCE</scope>
    <source>
        <strain evidence="1">R33</strain>
    </source>
</reference>